<accession>A0A0D0BXD6</accession>
<evidence type="ECO:0000313" key="2">
    <source>
        <dbReference type="Proteomes" id="UP000054485"/>
    </source>
</evidence>
<reference evidence="1 2" key="1">
    <citation type="submission" date="2014-04" db="EMBL/GenBank/DDBJ databases">
        <authorList>
            <consortium name="DOE Joint Genome Institute"/>
            <person name="Kuo A."/>
            <person name="Ruytinx J."/>
            <person name="Rineau F."/>
            <person name="Colpaert J."/>
            <person name="Kohler A."/>
            <person name="Nagy L.G."/>
            <person name="Floudas D."/>
            <person name="Copeland A."/>
            <person name="Barry K.W."/>
            <person name="Cichocki N."/>
            <person name="Veneault-Fourrey C."/>
            <person name="LaButti K."/>
            <person name="Lindquist E.A."/>
            <person name="Lipzen A."/>
            <person name="Lundell T."/>
            <person name="Morin E."/>
            <person name="Murat C."/>
            <person name="Sun H."/>
            <person name="Tunlid A."/>
            <person name="Henrissat B."/>
            <person name="Grigoriev I.V."/>
            <person name="Hibbett D.S."/>
            <person name="Martin F."/>
            <person name="Nordberg H.P."/>
            <person name="Cantor M.N."/>
            <person name="Hua S.X."/>
        </authorList>
    </citation>
    <scope>NUCLEOTIDE SEQUENCE [LARGE SCALE GENOMIC DNA]</scope>
    <source>
        <strain evidence="1 2">UH-Slu-Lm8-n1</strain>
    </source>
</reference>
<gene>
    <name evidence="1" type="ORF">CY34DRAFT_799256</name>
</gene>
<dbReference type="AlphaFoldDB" id="A0A0D0BXD6"/>
<protein>
    <submittedName>
        <fullName evidence="1">Unplaced genomic scaffold CY34scaffold_15, whole genome shotgun sequence</fullName>
    </submittedName>
</protein>
<dbReference type="Proteomes" id="UP000054485">
    <property type="component" value="Unassembled WGS sequence"/>
</dbReference>
<proteinExistence type="predicted"/>
<organism evidence="1 2">
    <name type="scientific">Suillus luteus UH-Slu-Lm8-n1</name>
    <dbReference type="NCBI Taxonomy" id="930992"/>
    <lineage>
        <taxon>Eukaryota</taxon>
        <taxon>Fungi</taxon>
        <taxon>Dikarya</taxon>
        <taxon>Basidiomycota</taxon>
        <taxon>Agaricomycotina</taxon>
        <taxon>Agaricomycetes</taxon>
        <taxon>Agaricomycetidae</taxon>
        <taxon>Boletales</taxon>
        <taxon>Suillineae</taxon>
        <taxon>Suillaceae</taxon>
        <taxon>Suillus</taxon>
    </lineage>
</organism>
<keyword evidence="2" id="KW-1185">Reference proteome</keyword>
<reference evidence="2" key="2">
    <citation type="submission" date="2015-01" db="EMBL/GenBank/DDBJ databases">
        <title>Evolutionary Origins and Diversification of the Mycorrhizal Mutualists.</title>
        <authorList>
            <consortium name="DOE Joint Genome Institute"/>
            <consortium name="Mycorrhizal Genomics Consortium"/>
            <person name="Kohler A."/>
            <person name="Kuo A."/>
            <person name="Nagy L.G."/>
            <person name="Floudas D."/>
            <person name="Copeland A."/>
            <person name="Barry K.W."/>
            <person name="Cichocki N."/>
            <person name="Veneault-Fourrey C."/>
            <person name="LaButti K."/>
            <person name="Lindquist E.A."/>
            <person name="Lipzen A."/>
            <person name="Lundell T."/>
            <person name="Morin E."/>
            <person name="Murat C."/>
            <person name="Riley R."/>
            <person name="Ohm R."/>
            <person name="Sun H."/>
            <person name="Tunlid A."/>
            <person name="Henrissat B."/>
            <person name="Grigoriev I.V."/>
            <person name="Hibbett D.S."/>
            <person name="Martin F."/>
        </authorList>
    </citation>
    <scope>NUCLEOTIDE SEQUENCE [LARGE SCALE GENOMIC DNA]</scope>
    <source>
        <strain evidence="2">UH-Slu-Lm8-n1</strain>
    </source>
</reference>
<dbReference type="HOGENOM" id="CLU_2607588_0_0_1"/>
<sequence length="79" mass="9018">MDMLLLASRDFMTETGVSSYTRFQHMKTTKGTKFWCIVFVSNDPISERLPSSAPSEERYKALKEALQKKCLSLVPSLLK</sequence>
<dbReference type="EMBL" id="KN835146">
    <property type="protein sequence ID" value="KIK47533.1"/>
    <property type="molecule type" value="Genomic_DNA"/>
</dbReference>
<evidence type="ECO:0000313" key="1">
    <source>
        <dbReference type="EMBL" id="KIK47533.1"/>
    </source>
</evidence>
<name>A0A0D0BXD6_9AGAM</name>
<dbReference type="InParanoid" id="A0A0D0BXD6"/>
<dbReference type="OrthoDB" id="2602444at2759"/>